<reference evidence="1 2" key="1">
    <citation type="submission" date="2018-06" db="EMBL/GenBank/DDBJ databases">
        <title>Genomic Encyclopedia of Type Strains, Phase IV (KMG-IV): sequencing the most valuable type-strain genomes for metagenomic binning, comparative biology and taxonomic classification.</title>
        <authorList>
            <person name="Goeker M."/>
        </authorList>
    </citation>
    <scope>NUCLEOTIDE SEQUENCE [LARGE SCALE GENOMIC DNA]</scope>
    <source>
        <strain evidence="1 2">DSM 45521</strain>
    </source>
</reference>
<organism evidence="1 2">
    <name type="scientific">Williamsia limnetica</name>
    <dbReference type="NCBI Taxonomy" id="882452"/>
    <lineage>
        <taxon>Bacteria</taxon>
        <taxon>Bacillati</taxon>
        <taxon>Actinomycetota</taxon>
        <taxon>Actinomycetes</taxon>
        <taxon>Mycobacteriales</taxon>
        <taxon>Nocardiaceae</taxon>
        <taxon>Williamsia</taxon>
    </lineage>
</organism>
<gene>
    <name evidence="1" type="ORF">DFR67_112112</name>
</gene>
<dbReference type="Proteomes" id="UP000247591">
    <property type="component" value="Unassembled WGS sequence"/>
</dbReference>
<sequence>MIRGAYAGRRPAERRRLPHLLITAVILALVAVVTGCGDSGSDDANGASRVSTTPDGLLLDGRPWWPTGLNAYQLGTDWTVNKGCGAQVDLDSYFGSLPEDSVTRFNLFASMVVDKNTHETDYSRLDSIFDAAGRHDQLLVPVLASGEGACEDGNFKDHRWYASGWDDVSPEAAPMPYARWLDTAVARWGASSSLAGWELVGEPEASNCGDAACAWQGRTCPEDAARVLRAFFDDAGARLKSLDPDTPVWAGLAGGGQCGAQFTEYADVVASAGIDVLDYHDYDAQEPLPGNDHDGLQMRLTQARAVGKPLVVAEVGQPAGGCITLQARADTLSRKISAQQTAGTAGALFWSFVPDPRLGQCTLDIGPGDPMFGVIRKLAN</sequence>
<evidence type="ECO:0000313" key="2">
    <source>
        <dbReference type="Proteomes" id="UP000247591"/>
    </source>
</evidence>
<evidence type="ECO:0008006" key="3">
    <source>
        <dbReference type="Google" id="ProtNLM"/>
    </source>
</evidence>
<dbReference type="AlphaFoldDB" id="A0A318RKQ8"/>
<dbReference type="OrthoDB" id="3310285at2"/>
<dbReference type="EMBL" id="QJSP01000012">
    <property type="protein sequence ID" value="PYE14650.1"/>
    <property type="molecule type" value="Genomic_DNA"/>
</dbReference>
<dbReference type="SUPFAM" id="SSF51445">
    <property type="entry name" value="(Trans)glycosidases"/>
    <property type="match status" value="1"/>
</dbReference>
<comment type="caution">
    <text evidence="1">The sequence shown here is derived from an EMBL/GenBank/DDBJ whole genome shotgun (WGS) entry which is preliminary data.</text>
</comment>
<proteinExistence type="predicted"/>
<keyword evidence="2" id="KW-1185">Reference proteome</keyword>
<protein>
    <recommendedName>
        <fullName evidence="3">Cellulase (Glycosyl hydrolase family 5)</fullName>
    </recommendedName>
</protein>
<evidence type="ECO:0000313" key="1">
    <source>
        <dbReference type="EMBL" id="PYE14650.1"/>
    </source>
</evidence>
<accession>A0A318RKQ8</accession>
<dbReference type="RefSeq" id="WP_110471285.1">
    <property type="nucleotide sequence ID" value="NZ_QJSP01000012.1"/>
</dbReference>
<name>A0A318RKQ8_WILLI</name>
<dbReference type="InterPro" id="IPR017853">
    <property type="entry name" value="GH"/>
</dbReference>
<dbReference type="Gene3D" id="3.20.20.80">
    <property type="entry name" value="Glycosidases"/>
    <property type="match status" value="1"/>
</dbReference>